<reference evidence="1 2" key="1">
    <citation type="submission" date="2013-04" db="EMBL/GenBank/DDBJ databases">
        <title>The Genome Sequence of Propionimicrobium lymphophilum ACS-093-V-SCH5.</title>
        <authorList>
            <consortium name="The Broad Institute Genomics Platform"/>
            <person name="Earl A."/>
            <person name="Ward D."/>
            <person name="Feldgarden M."/>
            <person name="Gevers D."/>
            <person name="Saerens B."/>
            <person name="Vaneechoutte M."/>
            <person name="Walker B."/>
            <person name="Young S."/>
            <person name="Zeng Q."/>
            <person name="Gargeya S."/>
            <person name="Fitzgerald M."/>
            <person name="Haas B."/>
            <person name="Abouelleil A."/>
            <person name="Allen A.W."/>
            <person name="Alvarado L."/>
            <person name="Arachchi H.M."/>
            <person name="Berlin A.M."/>
            <person name="Chapman S.B."/>
            <person name="Gainer-Dewar J."/>
            <person name="Goldberg J."/>
            <person name="Griggs A."/>
            <person name="Gujja S."/>
            <person name="Hansen M."/>
            <person name="Howarth C."/>
            <person name="Imamovic A."/>
            <person name="Ireland A."/>
            <person name="Larimer J."/>
            <person name="McCowan C."/>
            <person name="Murphy C."/>
            <person name="Pearson M."/>
            <person name="Poon T.W."/>
            <person name="Priest M."/>
            <person name="Roberts A."/>
            <person name="Saif S."/>
            <person name="Shea T."/>
            <person name="Sisk P."/>
            <person name="Sykes S."/>
            <person name="Wortman J."/>
            <person name="Nusbaum C."/>
            <person name="Birren B."/>
        </authorList>
    </citation>
    <scope>NUCLEOTIDE SEQUENCE [LARGE SCALE GENOMIC DNA]</scope>
    <source>
        <strain evidence="1 2">ACS-093-V-SCH5</strain>
    </source>
</reference>
<dbReference type="EMBL" id="AGZR01000008">
    <property type="protein sequence ID" value="EPD32673.1"/>
    <property type="molecule type" value="Genomic_DNA"/>
</dbReference>
<organism evidence="1 2">
    <name type="scientific">Propionimicrobium lymphophilum ACS-093-V-SCH5</name>
    <dbReference type="NCBI Taxonomy" id="883161"/>
    <lineage>
        <taxon>Bacteria</taxon>
        <taxon>Bacillati</taxon>
        <taxon>Actinomycetota</taxon>
        <taxon>Actinomycetes</taxon>
        <taxon>Propionibacteriales</taxon>
        <taxon>Propionibacteriaceae</taxon>
        <taxon>Propionimicrobium</taxon>
    </lineage>
</organism>
<evidence type="ECO:0000313" key="2">
    <source>
        <dbReference type="Proteomes" id="UP000014417"/>
    </source>
</evidence>
<proteinExistence type="predicted"/>
<dbReference type="STRING" id="883161.HMPREF9306_01372"/>
<dbReference type="Proteomes" id="UP000014417">
    <property type="component" value="Unassembled WGS sequence"/>
</dbReference>
<dbReference type="Pfam" id="PF10698">
    <property type="entry name" value="DUF2505"/>
    <property type="match status" value="1"/>
</dbReference>
<evidence type="ECO:0000313" key="1">
    <source>
        <dbReference type="EMBL" id="EPD32673.1"/>
    </source>
</evidence>
<dbReference type="InterPro" id="IPR019639">
    <property type="entry name" value="DUF2505"/>
</dbReference>
<keyword evidence="2" id="KW-1185">Reference proteome</keyword>
<dbReference type="AlphaFoldDB" id="S2VYS5"/>
<name>S2VYS5_9ACTN</name>
<protein>
    <submittedName>
        <fullName evidence="1">Uncharacterized protein</fullName>
    </submittedName>
</protein>
<dbReference type="HOGENOM" id="CLU_104590_1_1_11"/>
<gene>
    <name evidence="1" type="ORF">HMPREF9306_01372</name>
</gene>
<comment type="caution">
    <text evidence="1">The sequence shown here is derived from an EMBL/GenBank/DDBJ whole genome shotgun (WGS) entry which is preliminary data.</text>
</comment>
<sequence length="136" mass="14857">MLRDKNFLSKVAEMAGADSSEVTEDDSEVTLRAGIAAPSKAQKFVGQSINLKMVATWSDLIDGRAEADLSSTVENMPATLTGKALLRGNEKLTVVDYECDFTVSVPLLSKKIEETASPYVMRVIDKQQEVGKEWLS</sequence>
<accession>S2VYS5</accession>